<accession>A0ABW4ZE88</accession>
<name>A0ABW4ZE88_9BACT</name>
<evidence type="ECO:0000256" key="4">
    <source>
        <dbReference type="ARBA" id="ARBA00022729"/>
    </source>
</evidence>
<dbReference type="InterPro" id="IPR000917">
    <property type="entry name" value="Sulfatase_N"/>
</dbReference>
<keyword evidence="4" id="KW-0732">Signal</keyword>
<sequence>MMKILPTHSRLGGAVSMALAAGIMGAGSFVFAAEKPNIVLFLVDDMGLMDTSQPFLAGKDGRLAKQPLNDFYRTPGMVRLAKTGTLFSCFYANSVCSPTRTTILNGQSSARHHVTQWINPYKKNSGPKGWNWKGLKPGDVTLPGLLKEAGYKTIFCGKAHLGPFKSEGVDPTNLGFDVNIGGSAIGQPGSYYGEKNYGKGGSHPVPHLEKYHGTKTFLTEALTLEVNKEIDKAKAEKKPFFVEMSHYALHAPFHSDPRFADNYKDSGKNARAQAYATLVEGMDKSLRDMLDHLEKIGEAENTIVIFLGDNGSDAPLGRTHSVGSSAPIRGKKGTHYEGGMRVPFIMSWAKPSAGSALQKKFPINPGAVTDDFASICDIFPTALEAAEVEAPKSHIVDGQSIASYLENQKGENKQTFLMHFPHSHRSSYFTVYRDGDWKIVYHYAKPQGKRVELFNLAKDPYEAKNMAATETQRVSEMLKQMQAALDEAGAQYAVHKDGKPMRIEH</sequence>
<dbReference type="Gene3D" id="3.40.720.10">
    <property type="entry name" value="Alkaline Phosphatase, subunit A"/>
    <property type="match status" value="1"/>
</dbReference>
<dbReference type="EMBL" id="JBHUJB010000076">
    <property type="protein sequence ID" value="MFD2160320.1"/>
    <property type="molecule type" value="Genomic_DNA"/>
</dbReference>
<dbReference type="PANTHER" id="PTHR42693:SF42">
    <property type="entry name" value="ARYLSULFATASE G"/>
    <property type="match status" value="1"/>
</dbReference>
<dbReference type="Pfam" id="PF00884">
    <property type="entry name" value="Sulfatase"/>
    <property type="match status" value="1"/>
</dbReference>
<protein>
    <submittedName>
        <fullName evidence="8">Sulfatase-like hydrolase/transferase</fullName>
    </submittedName>
</protein>
<comment type="cofactor">
    <cofactor evidence="1">
        <name>Ca(2+)</name>
        <dbReference type="ChEBI" id="CHEBI:29108"/>
    </cofactor>
</comment>
<keyword evidence="3" id="KW-0479">Metal-binding</keyword>
<feature type="domain" description="Sulfatase N-terminal" evidence="7">
    <location>
        <begin position="36"/>
        <end position="387"/>
    </location>
</feature>
<proteinExistence type="inferred from homology"/>
<dbReference type="SUPFAM" id="SSF53649">
    <property type="entry name" value="Alkaline phosphatase-like"/>
    <property type="match status" value="1"/>
</dbReference>
<evidence type="ECO:0000313" key="9">
    <source>
        <dbReference type="Proteomes" id="UP001597389"/>
    </source>
</evidence>
<dbReference type="RefSeq" id="WP_377178717.1">
    <property type="nucleotide sequence ID" value="NZ_JBHUJB010000076.1"/>
</dbReference>
<evidence type="ECO:0000256" key="1">
    <source>
        <dbReference type="ARBA" id="ARBA00001913"/>
    </source>
</evidence>
<dbReference type="Gene3D" id="3.30.1120.10">
    <property type="match status" value="1"/>
</dbReference>
<keyword evidence="6" id="KW-0106">Calcium</keyword>
<dbReference type="InterPro" id="IPR050738">
    <property type="entry name" value="Sulfatase"/>
</dbReference>
<keyword evidence="5" id="KW-0378">Hydrolase</keyword>
<dbReference type="PANTHER" id="PTHR42693">
    <property type="entry name" value="ARYLSULFATASE FAMILY MEMBER"/>
    <property type="match status" value="1"/>
</dbReference>
<dbReference type="InterPro" id="IPR017850">
    <property type="entry name" value="Alkaline_phosphatase_core_sf"/>
</dbReference>
<keyword evidence="9" id="KW-1185">Reference proteome</keyword>
<organism evidence="8 9">
    <name type="scientific">Rubritalea tangerina</name>
    <dbReference type="NCBI Taxonomy" id="430798"/>
    <lineage>
        <taxon>Bacteria</taxon>
        <taxon>Pseudomonadati</taxon>
        <taxon>Verrucomicrobiota</taxon>
        <taxon>Verrucomicrobiia</taxon>
        <taxon>Verrucomicrobiales</taxon>
        <taxon>Rubritaleaceae</taxon>
        <taxon>Rubritalea</taxon>
    </lineage>
</organism>
<evidence type="ECO:0000313" key="8">
    <source>
        <dbReference type="EMBL" id="MFD2160320.1"/>
    </source>
</evidence>
<evidence type="ECO:0000259" key="7">
    <source>
        <dbReference type="Pfam" id="PF00884"/>
    </source>
</evidence>
<evidence type="ECO:0000256" key="6">
    <source>
        <dbReference type="ARBA" id="ARBA00022837"/>
    </source>
</evidence>
<evidence type="ECO:0000256" key="5">
    <source>
        <dbReference type="ARBA" id="ARBA00022801"/>
    </source>
</evidence>
<gene>
    <name evidence="8" type="ORF">ACFSW8_15560</name>
</gene>
<evidence type="ECO:0000256" key="3">
    <source>
        <dbReference type="ARBA" id="ARBA00022723"/>
    </source>
</evidence>
<evidence type="ECO:0000256" key="2">
    <source>
        <dbReference type="ARBA" id="ARBA00008779"/>
    </source>
</evidence>
<dbReference type="Proteomes" id="UP001597389">
    <property type="component" value="Unassembled WGS sequence"/>
</dbReference>
<comment type="caution">
    <text evidence="8">The sequence shown here is derived from an EMBL/GenBank/DDBJ whole genome shotgun (WGS) entry which is preliminary data.</text>
</comment>
<comment type="similarity">
    <text evidence="2">Belongs to the sulfatase family.</text>
</comment>
<reference evidence="9" key="1">
    <citation type="journal article" date="2019" name="Int. J. Syst. Evol. Microbiol.">
        <title>The Global Catalogue of Microorganisms (GCM) 10K type strain sequencing project: providing services to taxonomists for standard genome sequencing and annotation.</title>
        <authorList>
            <consortium name="The Broad Institute Genomics Platform"/>
            <consortium name="The Broad Institute Genome Sequencing Center for Infectious Disease"/>
            <person name="Wu L."/>
            <person name="Ma J."/>
        </authorList>
    </citation>
    <scope>NUCLEOTIDE SEQUENCE [LARGE SCALE GENOMIC DNA]</scope>
    <source>
        <strain evidence="9">CCUG 57942</strain>
    </source>
</reference>